<accession>A0A9P6CTY4</accession>
<sequence>MSQFDGITDGGQQSDRPIAPPRRQYLDDRTIPPDDLERGQIAKLHLIIQRAKITRGSHVLEIGCGWESFAILAAGTYSATVEALTISEEQKVAIEQNIADAGLSHVINVHVLDYRQMPSIFHHAFDAVISIGVMEHVGIEFMEEWFKKMAWAMKPQNSFKVFTMSTVPDSRWKQYSSEVDFVRKYIYPGGQLSSVQTLVNDITRAGLNIESIENIDPRM</sequence>
<evidence type="ECO:0000256" key="1">
    <source>
        <dbReference type="SAM" id="MobiDB-lite"/>
    </source>
</evidence>
<dbReference type="InterPro" id="IPR050723">
    <property type="entry name" value="CFA/CMAS"/>
</dbReference>
<dbReference type="OrthoDB" id="8300214at2759"/>
<reference evidence="2" key="1">
    <citation type="submission" date="2020-11" db="EMBL/GenBank/DDBJ databases">
        <authorList>
            <consortium name="DOE Joint Genome Institute"/>
            <person name="Ahrendt S."/>
            <person name="Riley R."/>
            <person name="Andreopoulos W."/>
            <person name="Labutti K."/>
            <person name="Pangilinan J."/>
            <person name="Ruiz-Duenas F.J."/>
            <person name="Barrasa J.M."/>
            <person name="Sanchez-Garcia M."/>
            <person name="Camarero S."/>
            <person name="Miyauchi S."/>
            <person name="Serrano A."/>
            <person name="Linde D."/>
            <person name="Babiker R."/>
            <person name="Drula E."/>
            <person name="Ayuso-Fernandez I."/>
            <person name="Pacheco R."/>
            <person name="Padilla G."/>
            <person name="Ferreira P."/>
            <person name="Barriuso J."/>
            <person name="Kellner H."/>
            <person name="Castanera R."/>
            <person name="Alfaro M."/>
            <person name="Ramirez L."/>
            <person name="Pisabarro A.G."/>
            <person name="Kuo A."/>
            <person name="Tritt A."/>
            <person name="Lipzen A."/>
            <person name="He G."/>
            <person name="Yan M."/>
            <person name="Ng V."/>
            <person name="Cullen D."/>
            <person name="Martin F."/>
            <person name="Rosso M.-N."/>
            <person name="Henrissat B."/>
            <person name="Hibbett D."/>
            <person name="Martinez A.T."/>
            <person name="Grigoriev I.V."/>
        </authorList>
    </citation>
    <scope>NUCLEOTIDE SEQUENCE</scope>
    <source>
        <strain evidence="2">CIRM-BRFM 674</strain>
    </source>
</reference>
<feature type="compositionally biased region" description="Basic and acidic residues" evidence="1">
    <location>
        <begin position="24"/>
        <end position="34"/>
    </location>
</feature>
<dbReference type="Pfam" id="PF02353">
    <property type="entry name" value="CMAS"/>
    <property type="match status" value="1"/>
</dbReference>
<dbReference type="Proteomes" id="UP000807469">
    <property type="component" value="Unassembled WGS sequence"/>
</dbReference>
<organism evidence="2 3">
    <name type="scientific">Pholiota conissans</name>
    <dbReference type="NCBI Taxonomy" id="109636"/>
    <lineage>
        <taxon>Eukaryota</taxon>
        <taxon>Fungi</taxon>
        <taxon>Dikarya</taxon>
        <taxon>Basidiomycota</taxon>
        <taxon>Agaricomycotina</taxon>
        <taxon>Agaricomycetes</taxon>
        <taxon>Agaricomycetidae</taxon>
        <taxon>Agaricales</taxon>
        <taxon>Agaricineae</taxon>
        <taxon>Strophariaceae</taxon>
        <taxon>Pholiota</taxon>
    </lineage>
</organism>
<name>A0A9P6CTY4_9AGAR</name>
<dbReference type="SUPFAM" id="SSF53335">
    <property type="entry name" value="S-adenosyl-L-methionine-dependent methyltransferases"/>
    <property type="match status" value="1"/>
</dbReference>
<dbReference type="EMBL" id="MU155583">
    <property type="protein sequence ID" value="KAF9472073.1"/>
    <property type="molecule type" value="Genomic_DNA"/>
</dbReference>
<dbReference type="PANTHER" id="PTHR43667:SF2">
    <property type="entry name" value="FATTY ACID C-METHYL TRANSFERASE"/>
    <property type="match status" value="1"/>
</dbReference>
<dbReference type="Gene3D" id="3.40.50.150">
    <property type="entry name" value="Vaccinia Virus protein VP39"/>
    <property type="match status" value="1"/>
</dbReference>
<feature type="region of interest" description="Disordered" evidence="1">
    <location>
        <begin position="1"/>
        <end position="34"/>
    </location>
</feature>
<keyword evidence="3" id="KW-1185">Reference proteome</keyword>
<proteinExistence type="predicted"/>
<comment type="caution">
    <text evidence="2">The sequence shown here is derived from an EMBL/GenBank/DDBJ whole genome shotgun (WGS) entry which is preliminary data.</text>
</comment>
<feature type="compositionally biased region" description="Polar residues" evidence="1">
    <location>
        <begin position="1"/>
        <end position="15"/>
    </location>
</feature>
<dbReference type="GO" id="GO:0008168">
    <property type="term" value="F:methyltransferase activity"/>
    <property type="evidence" value="ECO:0007669"/>
    <property type="project" value="UniProtKB-KW"/>
</dbReference>
<keyword evidence="2" id="KW-0808">Transferase</keyword>
<dbReference type="PANTHER" id="PTHR43667">
    <property type="entry name" value="CYCLOPROPANE-FATTY-ACYL-PHOSPHOLIPID SYNTHASE"/>
    <property type="match status" value="1"/>
</dbReference>
<dbReference type="CDD" id="cd02440">
    <property type="entry name" value="AdoMet_MTases"/>
    <property type="match status" value="1"/>
</dbReference>
<dbReference type="AlphaFoldDB" id="A0A9P6CTY4"/>
<protein>
    <submittedName>
        <fullName evidence="2">S-adenosyl-L-methionine-dependent methyltransferase</fullName>
    </submittedName>
</protein>
<evidence type="ECO:0000313" key="2">
    <source>
        <dbReference type="EMBL" id="KAF9472073.1"/>
    </source>
</evidence>
<dbReference type="GO" id="GO:0032259">
    <property type="term" value="P:methylation"/>
    <property type="evidence" value="ECO:0007669"/>
    <property type="project" value="UniProtKB-KW"/>
</dbReference>
<keyword evidence="2" id="KW-0489">Methyltransferase</keyword>
<evidence type="ECO:0000313" key="3">
    <source>
        <dbReference type="Proteomes" id="UP000807469"/>
    </source>
</evidence>
<gene>
    <name evidence="2" type="ORF">BDN70DRAFT_909231</name>
</gene>
<dbReference type="InterPro" id="IPR029063">
    <property type="entry name" value="SAM-dependent_MTases_sf"/>
</dbReference>